<comment type="caution">
    <text evidence="1">The sequence shown here is derived from an EMBL/GenBank/DDBJ whole genome shotgun (WGS) entry which is preliminary data.</text>
</comment>
<accession>A0ABD2NSG7</accession>
<gene>
    <name evidence="1" type="ORF">HHI36_004862</name>
</gene>
<keyword evidence="2" id="KW-1185">Reference proteome</keyword>
<proteinExistence type="predicted"/>
<evidence type="ECO:0000313" key="1">
    <source>
        <dbReference type="EMBL" id="KAL3281656.1"/>
    </source>
</evidence>
<reference evidence="1 2" key="1">
    <citation type="journal article" date="2021" name="BMC Biol.">
        <title>Horizontally acquired antibacterial genes associated with adaptive radiation of ladybird beetles.</title>
        <authorList>
            <person name="Li H.S."/>
            <person name="Tang X.F."/>
            <person name="Huang Y.H."/>
            <person name="Xu Z.Y."/>
            <person name="Chen M.L."/>
            <person name="Du X.Y."/>
            <person name="Qiu B.Y."/>
            <person name="Chen P.T."/>
            <person name="Zhang W."/>
            <person name="Slipinski A."/>
            <person name="Escalona H.E."/>
            <person name="Waterhouse R.M."/>
            <person name="Zwick A."/>
            <person name="Pang H."/>
        </authorList>
    </citation>
    <scope>NUCLEOTIDE SEQUENCE [LARGE SCALE GENOMIC DNA]</scope>
    <source>
        <strain evidence="1">SYSU2018</strain>
    </source>
</reference>
<protein>
    <submittedName>
        <fullName evidence="1">Uncharacterized protein</fullName>
    </submittedName>
</protein>
<dbReference type="AlphaFoldDB" id="A0ABD2NSG7"/>
<name>A0ABD2NSG7_9CUCU</name>
<evidence type="ECO:0000313" key="2">
    <source>
        <dbReference type="Proteomes" id="UP001516400"/>
    </source>
</evidence>
<sequence>MPGFAINYLSCPRSRKSFKKTSKSPFKKPTSEKLGEVLIPLKTTLVSPEFPINYLQFKSRMENWYGSPYPREVALNYVEDPVELANFMCEDLYPLWRDKAAKSRFTRITRKLKLQNNSRISPVESEVELY</sequence>
<organism evidence="1 2">
    <name type="scientific">Cryptolaemus montrouzieri</name>
    <dbReference type="NCBI Taxonomy" id="559131"/>
    <lineage>
        <taxon>Eukaryota</taxon>
        <taxon>Metazoa</taxon>
        <taxon>Ecdysozoa</taxon>
        <taxon>Arthropoda</taxon>
        <taxon>Hexapoda</taxon>
        <taxon>Insecta</taxon>
        <taxon>Pterygota</taxon>
        <taxon>Neoptera</taxon>
        <taxon>Endopterygota</taxon>
        <taxon>Coleoptera</taxon>
        <taxon>Polyphaga</taxon>
        <taxon>Cucujiformia</taxon>
        <taxon>Coccinelloidea</taxon>
        <taxon>Coccinellidae</taxon>
        <taxon>Scymninae</taxon>
        <taxon>Scymnini</taxon>
        <taxon>Cryptolaemus</taxon>
    </lineage>
</organism>
<dbReference type="EMBL" id="JABFTP020000144">
    <property type="protein sequence ID" value="KAL3281656.1"/>
    <property type="molecule type" value="Genomic_DNA"/>
</dbReference>
<dbReference type="Proteomes" id="UP001516400">
    <property type="component" value="Unassembled WGS sequence"/>
</dbReference>